<dbReference type="Gene3D" id="1.10.287.1080">
    <property type="entry name" value="MazG-like"/>
    <property type="match status" value="1"/>
</dbReference>
<dbReference type="AlphaFoldDB" id="A0A841MAG8"/>
<reference evidence="1 2" key="1">
    <citation type="submission" date="2020-08" db="EMBL/GenBank/DDBJ databases">
        <title>Genomic Encyclopedia of Type Strains, Phase IV (KMG-IV): sequencing the most valuable type-strain genomes for metagenomic binning, comparative biology and taxonomic classification.</title>
        <authorList>
            <person name="Goeker M."/>
        </authorList>
    </citation>
    <scope>NUCLEOTIDE SEQUENCE [LARGE SCALE GENOMIC DNA]</scope>
    <source>
        <strain evidence="1 2">DSM 22336</strain>
    </source>
</reference>
<name>A0A841MAG8_9HYPH</name>
<accession>A0A841MAG8</accession>
<proteinExistence type="predicted"/>
<dbReference type="SUPFAM" id="SSF101386">
    <property type="entry name" value="all-alpha NTP pyrophosphatases"/>
    <property type="match status" value="1"/>
</dbReference>
<dbReference type="RefSeq" id="WP_184224751.1">
    <property type="nucleotide sequence ID" value="NZ_JACIIU010000037.1"/>
</dbReference>
<dbReference type="CDD" id="cd11523">
    <property type="entry name" value="NTP-PPase"/>
    <property type="match status" value="1"/>
</dbReference>
<dbReference type="GO" id="GO:0016787">
    <property type="term" value="F:hydrolase activity"/>
    <property type="evidence" value="ECO:0007669"/>
    <property type="project" value="UniProtKB-KW"/>
</dbReference>
<gene>
    <name evidence="1" type="ORF">FHS77_003100</name>
</gene>
<keyword evidence="2" id="KW-1185">Reference proteome</keyword>
<dbReference type="EMBL" id="JACIIU010000037">
    <property type="protein sequence ID" value="MBB6262524.1"/>
    <property type="molecule type" value="Genomic_DNA"/>
</dbReference>
<dbReference type="Proteomes" id="UP000555393">
    <property type="component" value="Unassembled WGS sequence"/>
</dbReference>
<keyword evidence="1" id="KW-0378">Hydrolase</keyword>
<evidence type="ECO:0000313" key="2">
    <source>
        <dbReference type="Proteomes" id="UP000555393"/>
    </source>
</evidence>
<comment type="caution">
    <text evidence="1">The sequence shown here is derived from an EMBL/GenBank/DDBJ whole genome shotgun (WGS) entry which is preliminary data.</text>
</comment>
<evidence type="ECO:0000313" key="1">
    <source>
        <dbReference type="EMBL" id="MBB6262524.1"/>
    </source>
</evidence>
<protein>
    <submittedName>
        <fullName evidence="1">NTP pyrophosphatase (Non-canonical NTP hydrolase)</fullName>
    </submittedName>
</protein>
<sequence>MIRTKCLRCHEYLPCSDYEGSTPESESIARIYQHLCGTLIHADNLRALSSEPVRERGRYEALICKDIPTDCCDYGVISHESGKEICRVWDEYYARLIADLLNAEPAQGEQYGITISALQSAHIERQKEWCPDQQPDLSFRGNEMAGEVGEACNVIKKLERERQGWRGSRSSKEELASELADVIHTAILCAVTAGIDLETATVEKFNATSVKNDLQTLLPAAPTPEAEG</sequence>
<organism evidence="1 2">
    <name type="scientific">Paenochrobactrum gallinarii</name>
    <dbReference type="NCBI Taxonomy" id="643673"/>
    <lineage>
        <taxon>Bacteria</taxon>
        <taxon>Pseudomonadati</taxon>
        <taxon>Pseudomonadota</taxon>
        <taxon>Alphaproteobacteria</taxon>
        <taxon>Hyphomicrobiales</taxon>
        <taxon>Brucellaceae</taxon>
        <taxon>Paenochrobactrum</taxon>
    </lineage>
</organism>